<sequence length="539" mass="58681">MTVMSTLMARQFGLPPAETTDVRVQRDLRVPMPDGVDLLADRYSPRGRDRAPLVLARSPYGRRGVWGMLFGRLLAERGFQAVVQSCRGTFGSGGTFDPFGDERADGLATVAWLRGQDFYPGSFATAGPSYLGFTQWAIAGVAGAEHRGMATQVTTAALHHMIYAGGSMSWATMTAWMQDMERQQGSFSLLRRIGGRKRLGRALRTLPLTEADRVASGHRVEYFQQWLAHPGIDDAYWQPRQFADGVAAVDTPVSMVGGWHDFMLPWQLRDYAAMRDAGNPPQLTIGPWQHADEHSIRGWMADLFPFLGAVLTGSERRAAPVRIFVTGAEEWREDAQWPPAGASALWYLHPGGLLATAPPVESEPDRHPYDPADPTPSVGGPVEPAARPRVDNRELEARADVLVYTSELLGEPLEVIGVPSVELFVTSTAADVDVFARICDVAPDGTSINISDALCRVRPGHEGPVGFELWPVAHRFAAGHRLRLQVSGGAFPRYPRNLPGTTGSGESSGFAASERQIHHDPARPSVLRLPIPDGGSELG</sequence>
<evidence type="ECO:0000256" key="1">
    <source>
        <dbReference type="ARBA" id="ARBA00022801"/>
    </source>
</evidence>
<dbReference type="InterPro" id="IPR013736">
    <property type="entry name" value="Xaa-Pro_dipept_C"/>
</dbReference>
<proteinExistence type="predicted"/>
<feature type="domain" description="Xaa-Pro dipeptidyl-peptidase C-terminal" evidence="3">
    <location>
        <begin position="304"/>
        <end position="528"/>
    </location>
</feature>
<reference evidence="4 5" key="1">
    <citation type="submission" date="2020-08" db="EMBL/GenBank/DDBJ databases">
        <title>Sequencing the genomes of 1000 actinobacteria strains.</title>
        <authorList>
            <person name="Klenk H.-P."/>
        </authorList>
    </citation>
    <scope>NUCLEOTIDE SEQUENCE [LARGE SCALE GENOMIC DNA]</scope>
    <source>
        <strain evidence="4 5">DSM 45362</strain>
    </source>
</reference>
<keyword evidence="5" id="KW-1185">Reference proteome</keyword>
<dbReference type="Proteomes" id="UP000587527">
    <property type="component" value="Unassembled WGS sequence"/>
</dbReference>
<dbReference type="Gene3D" id="2.60.120.260">
    <property type="entry name" value="Galactose-binding domain-like"/>
    <property type="match status" value="1"/>
</dbReference>
<dbReference type="Pfam" id="PF08530">
    <property type="entry name" value="PepX_C"/>
    <property type="match status" value="1"/>
</dbReference>
<feature type="region of interest" description="Disordered" evidence="2">
    <location>
        <begin position="495"/>
        <end position="539"/>
    </location>
</feature>
<accession>A0A841C2K2</accession>
<feature type="compositionally biased region" description="Low complexity" evidence="2">
    <location>
        <begin position="500"/>
        <end position="514"/>
    </location>
</feature>
<protein>
    <submittedName>
        <fullName evidence="4">Putative CocE/NonD family hydrolase</fullName>
    </submittedName>
</protein>
<name>A0A841C2K2_9ACTN</name>
<gene>
    <name evidence="4" type="ORF">F4553_007422</name>
</gene>
<evidence type="ECO:0000313" key="4">
    <source>
        <dbReference type="EMBL" id="MBB5873988.1"/>
    </source>
</evidence>
<dbReference type="InterPro" id="IPR005674">
    <property type="entry name" value="CocE/Ser_esterase"/>
</dbReference>
<organism evidence="4 5">
    <name type="scientific">Allocatelliglobosispora scoriae</name>
    <dbReference type="NCBI Taxonomy" id="643052"/>
    <lineage>
        <taxon>Bacteria</taxon>
        <taxon>Bacillati</taxon>
        <taxon>Actinomycetota</taxon>
        <taxon>Actinomycetes</taxon>
        <taxon>Micromonosporales</taxon>
        <taxon>Micromonosporaceae</taxon>
        <taxon>Allocatelliglobosispora</taxon>
    </lineage>
</organism>
<evidence type="ECO:0000313" key="5">
    <source>
        <dbReference type="Proteomes" id="UP000587527"/>
    </source>
</evidence>
<dbReference type="AlphaFoldDB" id="A0A841C2K2"/>
<evidence type="ECO:0000256" key="2">
    <source>
        <dbReference type="SAM" id="MobiDB-lite"/>
    </source>
</evidence>
<dbReference type="EMBL" id="JACHMN010000003">
    <property type="protein sequence ID" value="MBB5873988.1"/>
    <property type="molecule type" value="Genomic_DNA"/>
</dbReference>
<dbReference type="InterPro" id="IPR000383">
    <property type="entry name" value="Xaa-Pro-like_dom"/>
</dbReference>
<dbReference type="Gene3D" id="1.10.3020.10">
    <property type="entry name" value="alpha-amino acid ester hydrolase ( Helical cap domain)"/>
    <property type="match status" value="1"/>
</dbReference>
<dbReference type="InterPro" id="IPR029058">
    <property type="entry name" value="AB_hydrolase_fold"/>
</dbReference>
<dbReference type="SUPFAM" id="SSF49785">
    <property type="entry name" value="Galactose-binding domain-like"/>
    <property type="match status" value="1"/>
</dbReference>
<dbReference type="SMART" id="SM00939">
    <property type="entry name" value="PepX_C"/>
    <property type="match status" value="1"/>
</dbReference>
<feature type="region of interest" description="Disordered" evidence="2">
    <location>
        <begin position="357"/>
        <end position="386"/>
    </location>
</feature>
<dbReference type="Pfam" id="PF02129">
    <property type="entry name" value="Peptidase_S15"/>
    <property type="match status" value="1"/>
</dbReference>
<keyword evidence="1 4" id="KW-0378">Hydrolase</keyword>
<dbReference type="RefSeq" id="WP_184845717.1">
    <property type="nucleotide sequence ID" value="NZ_JACHMN010000003.1"/>
</dbReference>
<comment type="caution">
    <text evidence="4">The sequence shown here is derived from an EMBL/GenBank/DDBJ whole genome shotgun (WGS) entry which is preliminary data.</text>
</comment>
<dbReference type="SUPFAM" id="SSF53474">
    <property type="entry name" value="alpha/beta-Hydrolases"/>
    <property type="match status" value="1"/>
</dbReference>
<evidence type="ECO:0000259" key="3">
    <source>
        <dbReference type="SMART" id="SM00939"/>
    </source>
</evidence>
<dbReference type="Gene3D" id="3.40.50.1820">
    <property type="entry name" value="alpha/beta hydrolase"/>
    <property type="match status" value="1"/>
</dbReference>
<dbReference type="GO" id="GO:0008239">
    <property type="term" value="F:dipeptidyl-peptidase activity"/>
    <property type="evidence" value="ECO:0007669"/>
    <property type="project" value="InterPro"/>
</dbReference>
<dbReference type="InterPro" id="IPR008979">
    <property type="entry name" value="Galactose-bd-like_sf"/>
</dbReference>
<dbReference type="NCBIfam" id="TIGR00976">
    <property type="entry name" value="CocE_NonD"/>
    <property type="match status" value="1"/>
</dbReference>